<sequence length="124" mass="14058">MGQGPRAAQSLWNIYLRQGEGSDRKELQQGTVSNIEDQSTITVNSAGTPNIPSHRFKANFVGFYEEFVEKNKSETNRSLPCSLEKFKEFLFRKVKNLSPDVYPFWEQGFHSSIDFYGISAIKGG</sequence>
<dbReference type="Proteomes" id="UP000659124">
    <property type="component" value="Unassembled WGS sequence"/>
</dbReference>
<comment type="caution">
    <text evidence="1">The sequence shown here is derived from an EMBL/GenBank/DDBJ whole genome shotgun (WGS) entry which is preliminary data.</text>
</comment>
<organism evidence="1 2">
    <name type="scientific">Chitinophaga qingshengii</name>
    <dbReference type="NCBI Taxonomy" id="1569794"/>
    <lineage>
        <taxon>Bacteria</taxon>
        <taxon>Pseudomonadati</taxon>
        <taxon>Bacteroidota</taxon>
        <taxon>Chitinophagia</taxon>
        <taxon>Chitinophagales</taxon>
        <taxon>Chitinophagaceae</taxon>
        <taxon>Chitinophaga</taxon>
    </lineage>
</organism>
<keyword evidence="2" id="KW-1185">Reference proteome</keyword>
<evidence type="ECO:0000313" key="1">
    <source>
        <dbReference type="EMBL" id="MBC9929291.1"/>
    </source>
</evidence>
<accession>A0ABR7TIF5</accession>
<evidence type="ECO:0000313" key="2">
    <source>
        <dbReference type="Proteomes" id="UP000659124"/>
    </source>
</evidence>
<dbReference type="RefSeq" id="WP_188086429.1">
    <property type="nucleotide sequence ID" value="NZ_JACVFC010000001.1"/>
</dbReference>
<proteinExistence type="predicted"/>
<name>A0ABR7TIF5_9BACT</name>
<protein>
    <recommendedName>
        <fullName evidence="3">Beta-ketoacyl synthase N-terminal domain-containing protein</fullName>
    </recommendedName>
</protein>
<gene>
    <name evidence="1" type="ORF">ICL07_02830</name>
</gene>
<evidence type="ECO:0008006" key="3">
    <source>
        <dbReference type="Google" id="ProtNLM"/>
    </source>
</evidence>
<dbReference type="EMBL" id="JACVFC010000001">
    <property type="protein sequence ID" value="MBC9929291.1"/>
    <property type="molecule type" value="Genomic_DNA"/>
</dbReference>
<reference evidence="1 2" key="1">
    <citation type="submission" date="2020-09" db="EMBL/GenBank/DDBJ databases">
        <title>Genome sequences of type strains of Chitinophaga qingshengii and Chitinophaga varians.</title>
        <authorList>
            <person name="Kittiwongwattana C."/>
        </authorList>
    </citation>
    <scope>NUCLEOTIDE SEQUENCE [LARGE SCALE GENOMIC DNA]</scope>
    <source>
        <strain evidence="1 2">JCM 30026</strain>
    </source>
</reference>